<evidence type="ECO:0000313" key="2">
    <source>
        <dbReference type="Proteomes" id="UP001055811"/>
    </source>
</evidence>
<dbReference type="EMBL" id="CM042016">
    <property type="protein sequence ID" value="KAI3700934.1"/>
    <property type="molecule type" value="Genomic_DNA"/>
</dbReference>
<sequence>MWIWLETTWQRTFGQKSRHLLLSSLKSFQIKSFQLQEIGFTDHQRSRLRSTSANRILELQQPLDLLLKNLKLGFVPYLFDGVG</sequence>
<organism evidence="1 2">
    <name type="scientific">Cichorium intybus</name>
    <name type="common">Chicory</name>
    <dbReference type="NCBI Taxonomy" id="13427"/>
    <lineage>
        <taxon>Eukaryota</taxon>
        <taxon>Viridiplantae</taxon>
        <taxon>Streptophyta</taxon>
        <taxon>Embryophyta</taxon>
        <taxon>Tracheophyta</taxon>
        <taxon>Spermatophyta</taxon>
        <taxon>Magnoliopsida</taxon>
        <taxon>eudicotyledons</taxon>
        <taxon>Gunneridae</taxon>
        <taxon>Pentapetalae</taxon>
        <taxon>asterids</taxon>
        <taxon>campanulids</taxon>
        <taxon>Asterales</taxon>
        <taxon>Asteraceae</taxon>
        <taxon>Cichorioideae</taxon>
        <taxon>Cichorieae</taxon>
        <taxon>Cichoriinae</taxon>
        <taxon>Cichorium</taxon>
    </lineage>
</organism>
<reference evidence="1 2" key="2">
    <citation type="journal article" date="2022" name="Mol. Ecol. Resour.">
        <title>The genomes of chicory, endive, great burdock and yacon provide insights into Asteraceae paleo-polyploidization history and plant inulin production.</title>
        <authorList>
            <person name="Fan W."/>
            <person name="Wang S."/>
            <person name="Wang H."/>
            <person name="Wang A."/>
            <person name="Jiang F."/>
            <person name="Liu H."/>
            <person name="Zhao H."/>
            <person name="Xu D."/>
            <person name="Zhang Y."/>
        </authorList>
    </citation>
    <scope>NUCLEOTIDE SEQUENCE [LARGE SCALE GENOMIC DNA]</scope>
    <source>
        <strain evidence="2">cv. Punajuju</strain>
        <tissue evidence="1">Leaves</tissue>
    </source>
</reference>
<dbReference type="Proteomes" id="UP001055811">
    <property type="component" value="Linkage Group LG08"/>
</dbReference>
<accession>A0ACB8ZSG6</accession>
<protein>
    <submittedName>
        <fullName evidence="1">Uncharacterized protein</fullName>
    </submittedName>
</protein>
<gene>
    <name evidence="1" type="ORF">L2E82_45575</name>
</gene>
<proteinExistence type="predicted"/>
<reference evidence="2" key="1">
    <citation type="journal article" date="2022" name="Mol. Ecol. Resour.">
        <title>The genomes of chicory, endive, great burdock and yacon provide insights into Asteraceae palaeo-polyploidization history and plant inulin production.</title>
        <authorList>
            <person name="Fan W."/>
            <person name="Wang S."/>
            <person name="Wang H."/>
            <person name="Wang A."/>
            <person name="Jiang F."/>
            <person name="Liu H."/>
            <person name="Zhao H."/>
            <person name="Xu D."/>
            <person name="Zhang Y."/>
        </authorList>
    </citation>
    <scope>NUCLEOTIDE SEQUENCE [LARGE SCALE GENOMIC DNA]</scope>
    <source>
        <strain evidence="2">cv. Punajuju</strain>
    </source>
</reference>
<keyword evidence="2" id="KW-1185">Reference proteome</keyword>
<name>A0ACB8ZSG6_CICIN</name>
<evidence type="ECO:0000313" key="1">
    <source>
        <dbReference type="EMBL" id="KAI3700934.1"/>
    </source>
</evidence>
<comment type="caution">
    <text evidence="1">The sequence shown here is derived from an EMBL/GenBank/DDBJ whole genome shotgun (WGS) entry which is preliminary data.</text>
</comment>